<comment type="similarity">
    <text evidence="1 6">Belongs to the WD repeat DDB2/WDR76 family.</text>
</comment>
<dbReference type="PROSITE" id="PS50082">
    <property type="entry name" value="WD_REPEATS_2"/>
    <property type="match status" value="1"/>
</dbReference>
<proteinExistence type="inferred from homology"/>
<dbReference type="GO" id="GO:0003677">
    <property type="term" value="F:DNA binding"/>
    <property type="evidence" value="ECO:0007669"/>
    <property type="project" value="UniProtKB-UniRule"/>
</dbReference>
<keyword evidence="6" id="KW-0227">DNA damage</keyword>
<dbReference type="STRING" id="983967.A0A1E4SW28"/>
<dbReference type="GO" id="GO:0005634">
    <property type="term" value="C:nucleus"/>
    <property type="evidence" value="ECO:0007669"/>
    <property type="project" value="TreeGrafter"/>
</dbReference>
<keyword evidence="3 5" id="KW-0853">WD repeat</keyword>
<evidence type="ECO:0000256" key="4">
    <source>
        <dbReference type="ARBA" id="ARBA00022737"/>
    </source>
</evidence>
<dbReference type="Proteomes" id="UP000094801">
    <property type="component" value="Unassembled WGS sequence"/>
</dbReference>
<dbReference type="EMBL" id="KV453861">
    <property type="protein sequence ID" value="ODV83705.1"/>
    <property type="molecule type" value="Genomic_DNA"/>
</dbReference>
<dbReference type="PANTHER" id="PTHR14773:SF0">
    <property type="entry name" value="WD REPEAT-CONTAINING PROTEIN 76"/>
    <property type="match status" value="1"/>
</dbReference>
<dbReference type="PANTHER" id="PTHR14773">
    <property type="entry name" value="WD REPEAT-CONTAINING PROTEIN 76"/>
    <property type="match status" value="1"/>
</dbReference>
<sequence>MALSEFEKQRQLNISRNKELFKKLNISNVSNDFHSEVRPAKRAKNTSSNSSRSQKKVQVKQEPTAPTRRSRRLAGVKLEDSDAESKLEYEEKKKENDRIEQLKRIRLSGDLSLGDLISTSVKKEEDESVVLEKLSKLKSNISLGDFYEDTKDRTATKEISELRTELESLELYEKFEPNEIRLTTERMTSILFHPSNTRKIVIGGDKVGEMGIWSVDDESIEEPEISHFRNHRAHIPKLAIREEQPTEIVSCSYDGSIRLLDIEQSVSRSILDFDDEFGNPCSISDFNFVDVNTCYFTTLSGEFGIFDTRSKKVTNKRSDIKTILRCHDKKIGSFAVNPSNSNQFVTASLDRSMRVWDLRSSKSAVWSDYEDSNSPHCIGSYPNRLSISTADWNRSGDIVCNGYADAIHIFQLGSTVSNCKKDFTISATADMDQEIEGIPSNLIPTNSLAHNCQTGRWVSILKARWQAKPKDNVEKFIIGNMKRYFDIFDRNGTQLAHLSSDRITSVPAVCCLHPVENWVVGGNASGKAMLFT</sequence>
<protein>
    <recommendedName>
        <fullName evidence="2 6">DNA damage-binding protein CMR1</fullName>
    </recommendedName>
</protein>
<evidence type="ECO:0000256" key="6">
    <source>
        <dbReference type="RuleBase" id="RU365004"/>
    </source>
</evidence>
<evidence type="ECO:0000256" key="2">
    <source>
        <dbReference type="ARBA" id="ARBA00021132"/>
    </source>
</evidence>
<name>A0A1E4SW28_9ASCO</name>
<dbReference type="OrthoDB" id="9890280at2759"/>
<dbReference type="SMART" id="SM00320">
    <property type="entry name" value="WD40"/>
    <property type="match status" value="3"/>
</dbReference>
<feature type="repeat" description="WD" evidence="5">
    <location>
        <begin position="324"/>
        <end position="366"/>
    </location>
</feature>
<dbReference type="Gene3D" id="2.130.10.10">
    <property type="entry name" value="YVTN repeat-like/Quinoprotein amine dehydrogenase"/>
    <property type="match status" value="1"/>
</dbReference>
<evidence type="ECO:0000256" key="7">
    <source>
        <dbReference type="SAM" id="MobiDB-lite"/>
    </source>
</evidence>
<dbReference type="InterPro" id="IPR050853">
    <property type="entry name" value="WD_repeat_DNA-damage-binding"/>
</dbReference>
<organism evidence="8 9">
    <name type="scientific">[Candida] arabinofermentans NRRL YB-2248</name>
    <dbReference type="NCBI Taxonomy" id="983967"/>
    <lineage>
        <taxon>Eukaryota</taxon>
        <taxon>Fungi</taxon>
        <taxon>Dikarya</taxon>
        <taxon>Ascomycota</taxon>
        <taxon>Saccharomycotina</taxon>
        <taxon>Pichiomycetes</taxon>
        <taxon>Pichiales</taxon>
        <taxon>Pichiaceae</taxon>
        <taxon>Ogataea</taxon>
        <taxon>Ogataea/Candida clade</taxon>
    </lineage>
</organism>
<evidence type="ECO:0000256" key="5">
    <source>
        <dbReference type="PROSITE-ProRule" id="PRU00221"/>
    </source>
</evidence>
<dbReference type="InterPro" id="IPR036322">
    <property type="entry name" value="WD40_repeat_dom_sf"/>
</dbReference>
<dbReference type="Pfam" id="PF00400">
    <property type="entry name" value="WD40"/>
    <property type="match status" value="1"/>
</dbReference>
<dbReference type="GO" id="GO:2000001">
    <property type="term" value="P:regulation of DNA damage checkpoint"/>
    <property type="evidence" value="ECO:0007669"/>
    <property type="project" value="TreeGrafter"/>
</dbReference>
<evidence type="ECO:0000256" key="3">
    <source>
        <dbReference type="ARBA" id="ARBA00022574"/>
    </source>
</evidence>
<dbReference type="GO" id="GO:0006974">
    <property type="term" value="P:DNA damage response"/>
    <property type="evidence" value="ECO:0007669"/>
    <property type="project" value="UniProtKB-KW"/>
</dbReference>
<dbReference type="InterPro" id="IPR015943">
    <property type="entry name" value="WD40/YVTN_repeat-like_dom_sf"/>
</dbReference>
<dbReference type="AlphaFoldDB" id="A0A1E4SW28"/>
<comment type="function">
    <text evidence="6">DNA-binding protein that binds to both single- and double-stranded DNA. Binds preferentially to UV-damaged DNA. May be involved in DNA-metabolic processes.</text>
</comment>
<feature type="compositionally biased region" description="Basic and acidic residues" evidence="7">
    <location>
        <begin position="77"/>
        <end position="93"/>
    </location>
</feature>
<evidence type="ECO:0000313" key="8">
    <source>
        <dbReference type="EMBL" id="ODV83705.1"/>
    </source>
</evidence>
<evidence type="ECO:0000313" key="9">
    <source>
        <dbReference type="Proteomes" id="UP000094801"/>
    </source>
</evidence>
<accession>A0A1E4SW28</accession>
<dbReference type="PROSITE" id="PS50294">
    <property type="entry name" value="WD_REPEATS_REGION"/>
    <property type="match status" value="1"/>
</dbReference>
<dbReference type="SUPFAM" id="SSF50978">
    <property type="entry name" value="WD40 repeat-like"/>
    <property type="match status" value="1"/>
</dbReference>
<keyword evidence="6" id="KW-0238">DNA-binding</keyword>
<gene>
    <name evidence="8" type="ORF">CANARDRAFT_9269</name>
</gene>
<evidence type="ECO:0000256" key="1">
    <source>
        <dbReference type="ARBA" id="ARBA00005434"/>
    </source>
</evidence>
<feature type="region of interest" description="Disordered" evidence="7">
    <location>
        <begin position="31"/>
        <end position="93"/>
    </location>
</feature>
<keyword evidence="4" id="KW-0677">Repeat</keyword>
<keyword evidence="9" id="KW-1185">Reference proteome</keyword>
<reference evidence="9" key="1">
    <citation type="submission" date="2016-04" db="EMBL/GenBank/DDBJ databases">
        <title>Comparative genomics of biotechnologically important yeasts.</title>
        <authorList>
            <consortium name="DOE Joint Genome Institute"/>
            <person name="Riley R."/>
            <person name="Haridas S."/>
            <person name="Wolfe K.H."/>
            <person name="Lopes M.R."/>
            <person name="Hittinger C.T."/>
            <person name="Goker M."/>
            <person name="Salamov A."/>
            <person name="Wisecaver J."/>
            <person name="Long T.M."/>
            <person name="Aerts A.L."/>
            <person name="Barry K."/>
            <person name="Choi C."/>
            <person name="Clum A."/>
            <person name="Coughlan A.Y."/>
            <person name="Deshpande S."/>
            <person name="Douglass A.P."/>
            <person name="Hanson S.J."/>
            <person name="Klenk H.-P."/>
            <person name="Labutti K."/>
            <person name="Lapidus A."/>
            <person name="Lindquist E."/>
            <person name="Lipzen A."/>
            <person name="Meier-Kolthoff J.P."/>
            <person name="Ohm R.A."/>
            <person name="Otillar R.P."/>
            <person name="Pangilinan J."/>
            <person name="Peng Y."/>
            <person name="Rokas A."/>
            <person name="Rosa C.A."/>
            <person name="Scheuner C."/>
            <person name="Sibirny A.A."/>
            <person name="Slot J.C."/>
            <person name="Stielow J.B."/>
            <person name="Sun H."/>
            <person name="Kurtzman C.P."/>
            <person name="Blackwell M."/>
            <person name="Grigoriev I.V."/>
            <person name="Jeffries T.W."/>
        </authorList>
    </citation>
    <scope>NUCLEOTIDE SEQUENCE [LARGE SCALE GENOMIC DNA]</scope>
    <source>
        <strain evidence="9">NRRL YB-2248</strain>
    </source>
</reference>
<dbReference type="InterPro" id="IPR001680">
    <property type="entry name" value="WD40_rpt"/>
</dbReference>